<sequence>MPSPFVSNGQSTLSSQQTNDVGVDVRDFRSELSTTPRLSHDTTPDSIFSAPHRPTIARDGSREVGSPASTVSAGNRASVQTNTIFPLQVLPGHDRDLGGQEDPYDNWISAHNGDNPEWLNNYDQEGTLDHTLDQPAVHPEMLANNTFQPPHMSNTFVPNQAPPGSDTDTSNDWDPVFGLQDFSVPPSFDDLAGESYETENGSYRTFQQNAYTQQQPGISGYQGFDLNAAPYGNSSYNSMYAPAAAALPSLGFDTTLSVTNGAGSRGRQGNQDAQKDELLVRLRQEGKSYKEIMKMNIFNLEESTLRGRYRTLTKSKEQRLRKPAWDSQAIQALQEGVEALAPTSAKRPRTKEALDKIPWKKVAEWMRDNRGCYHYGNATVKKKYQELIQEQVQTSRSRGRSTY</sequence>
<gene>
    <name evidence="2" type="ORF">LTR24_005754</name>
</gene>
<feature type="compositionally biased region" description="Polar residues" evidence="1">
    <location>
        <begin position="1"/>
        <end position="20"/>
    </location>
</feature>
<organism evidence="2 3">
    <name type="scientific">Lithohypha guttulata</name>
    <dbReference type="NCBI Taxonomy" id="1690604"/>
    <lineage>
        <taxon>Eukaryota</taxon>
        <taxon>Fungi</taxon>
        <taxon>Dikarya</taxon>
        <taxon>Ascomycota</taxon>
        <taxon>Pezizomycotina</taxon>
        <taxon>Eurotiomycetes</taxon>
        <taxon>Chaetothyriomycetidae</taxon>
        <taxon>Chaetothyriales</taxon>
        <taxon>Trichomeriaceae</taxon>
        <taxon>Lithohypha</taxon>
    </lineage>
</organism>
<feature type="region of interest" description="Disordered" evidence="1">
    <location>
        <begin position="1"/>
        <end position="75"/>
    </location>
</feature>
<keyword evidence="3" id="KW-1185">Reference proteome</keyword>
<proteinExistence type="predicted"/>
<evidence type="ECO:0000313" key="2">
    <source>
        <dbReference type="EMBL" id="KAK5091858.1"/>
    </source>
</evidence>
<evidence type="ECO:0000313" key="3">
    <source>
        <dbReference type="Proteomes" id="UP001345013"/>
    </source>
</evidence>
<dbReference type="Proteomes" id="UP001345013">
    <property type="component" value="Unassembled WGS sequence"/>
</dbReference>
<name>A0ABR0K8D3_9EURO</name>
<comment type="caution">
    <text evidence="2">The sequence shown here is derived from an EMBL/GenBank/DDBJ whole genome shotgun (WGS) entry which is preliminary data.</text>
</comment>
<dbReference type="EMBL" id="JAVRRG010000068">
    <property type="protein sequence ID" value="KAK5091858.1"/>
    <property type="molecule type" value="Genomic_DNA"/>
</dbReference>
<evidence type="ECO:0000256" key="1">
    <source>
        <dbReference type="SAM" id="MobiDB-lite"/>
    </source>
</evidence>
<protein>
    <submittedName>
        <fullName evidence="2">Uncharacterized protein</fullName>
    </submittedName>
</protein>
<accession>A0ABR0K8D3</accession>
<reference evidence="2 3" key="1">
    <citation type="submission" date="2023-08" db="EMBL/GenBank/DDBJ databases">
        <title>Black Yeasts Isolated from many extreme environments.</title>
        <authorList>
            <person name="Coleine C."/>
            <person name="Stajich J.E."/>
            <person name="Selbmann L."/>
        </authorList>
    </citation>
    <scope>NUCLEOTIDE SEQUENCE [LARGE SCALE GENOMIC DNA]</scope>
    <source>
        <strain evidence="2 3">CCFEE 5885</strain>
    </source>
</reference>